<keyword evidence="2" id="KW-0812">Transmembrane</keyword>
<dbReference type="Pfam" id="PF13593">
    <property type="entry name" value="SBF_like"/>
    <property type="match status" value="1"/>
</dbReference>
<feature type="transmembrane region" description="Helical" evidence="2">
    <location>
        <begin position="136"/>
        <end position="155"/>
    </location>
</feature>
<dbReference type="PANTHER" id="PTHR18640">
    <property type="entry name" value="SOLUTE CARRIER FAMILY 10 MEMBER 7"/>
    <property type="match status" value="1"/>
</dbReference>
<reference evidence="3 4" key="1">
    <citation type="submission" date="2024-02" db="EMBL/GenBank/DDBJ databases">
        <authorList>
            <person name="Daric V."/>
            <person name="Darras S."/>
        </authorList>
    </citation>
    <scope>NUCLEOTIDE SEQUENCE [LARGE SCALE GENOMIC DNA]</scope>
</reference>
<comment type="caution">
    <text evidence="3">The sequence shown here is derived from an EMBL/GenBank/DDBJ whole genome shotgun (WGS) entry which is preliminary data.</text>
</comment>
<evidence type="ECO:0000256" key="2">
    <source>
        <dbReference type="SAM" id="Phobius"/>
    </source>
</evidence>
<organism evidence="3 4">
    <name type="scientific">Clavelina lepadiformis</name>
    <name type="common">Light-bulb sea squirt</name>
    <name type="synonym">Ascidia lepadiformis</name>
    <dbReference type="NCBI Taxonomy" id="159417"/>
    <lineage>
        <taxon>Eukaryota</taxon>
        <taxon>Metazoa</taxon>
        <taxon>Chordata</taxon>
        <taxon>Tunicata</taxon>
        <taxon>Ascidiacea</taxon>
        <taxon>Aplousobranchia</taxon>
        <taxon>Clavelinidae</taxon>
        <taxon>Clavelina</taxon>
    </lineage>
</organism>
<dbReference type="PANTHER" id="PTHR18640:SF5">
    <property type="entry name" value="SODIUM_BILE ACID COTRANSPORTER 7"/>
    <property type="match status" value="1"/>
</dbReference>
<feature type="transmembrane region" description="Helical" evidence="2">
    <location>
        <begin position="68"/>
        <end position="91"/>
    </location>
</feature>
<name>A0ABP0H3R6_CLALP</name>
<keyword evidence="4" id="KW-1185">Reference proteome</keyword>
<sequence length="273" mass="30274">MQLQLHVFIQSFTLLFTPCFMWTLLQFLSKTAINVYLLQGLQVVSCMPPPVSSAVIFTKTVGGNDAAAIFNSAFGSFLGIVVSPILVFIFLGSSSSVPFIDIFLSLFVTVVVPILCGQILRQFIYDWLEKVKPPFGTIGSFILLTIIYTTFCDTFSNKELNIDKFSLIAVAGTVFCVQIFLITLVFLITTRVKCFGFRPKDTVCAMFCSTHKSLTLGIPMIKIIYMGNESLSLITIPLLIYHPTQMLLGGCIMQTVRGWMQRAIKTSELPPSA</sequence>
<evidence type="ECO:0000313" key="4">
    <source>
        <dbReference type="Proteomes" id="UP001642483"/>
    </source>
</evidence>
<proteinExistence type="inferred from homology"/>
<feature type="transmembrane region" description="Helical" evidence="2">
    <location>
        <begin position="103"/>
        <end position="124"/>
    </location>
</feature>
<evidence type="ECO:0000313" key="3">
    <source>
        <dbReference type="EMBL" id="CAK8697170.1"/>
    </source>
</evidence>
<comment type="similarity">
    <text evidence="1">Belongs to the bile acid:sodium symporter (BASS) (TC 2.A.28) family.</text>
</comment>
<dbReference type="Proteomes" id="UP001642483">
    <property type="component" value="Unassembled WGS sequence"/>
</dbReference>
<evidence type="ECO:0000256" key="1">
    <source>
        <dbReference type="ARBA" id="ARBA00006528"/>
    </source>
</evidence>
<dbReference type="Gene3D" id="1.20.1530.20">
    <property type="match status" value="1"/>
</dbReference>
<keyword evidence="2" id="KW-1133">Transmembrane helix</keyword>
<dbReference type="EMBL" id="CAWYQH010000163">
    <property type="protein sequence ID" value="CAK8697170.1"/>
    <property type="molecule type" value="Genomic_DNA"/>
</dbReference>
<feature type="transmembrane region" description="Helical" evidence="2">
    <location>
        <begin position="167"/>
        <end position="188"/>
    </location>
</feature>
<gene>
    <name evidence="3" type="ORF">CVLEPA_LOCUS30438</name>
</gene>
<keyword evidence="2" id="KW-0472">Membrane</keyword>
<evidence type="ECO:0008006" key="5">
    <source>
        <dbReference type="Google" id="ProtNLM"/>
    </source>
</evidence>
<dbReference type="InterPro" id="IPR016833">
    <property type="entry name" value="Put_Na-Bile_cotransptr"/>
</dbReference>
<accession>A0ABP0H3R6</accession>
<protein>
    <recommendedName>
        <fullName evidence="5">Sodium/bile acid cotransporter 7</fullName>
    </recommendedName>
</protein>
<dbReference type="InterPro" id="IPR038770">
    <property type="entry name" value="Na+/solute_symporter_sf"/>
</dbReference>
<feature type="transmembrane region" description="Helical" evidence="2">
    <location>
        <begin position="7"/>
        <end position="28"/>
    </location>
</feature>